<feature type="transmembrane region" description="Helical" evidence="2">
    <location>
        <begin position="179"/>
        <end position="199"/>
    </location>
</feature>
<gene>
    <name evidence="3" type="ORF">CLEI1391_LOCUS14314</name>
</gene>
<evidence type="ECO:0008006" key="4">
    <source>
        <dbReference type="Google" id="ProtNLM"/>
    </source>
</evidence>
<sequence>MAYGAPAALSICLEWWVFEAVVIMSGWLPDAGVSLSCMGICVTINAWAYMLPMGLSAAMNTSVSNALGAGNAAGAAGVFKTGLALAVLLQAGITGLLVMGGGHLVGYLCQEEAVRALTCQTLPILSLVIILDGLNSVMSGVLRGAGRQKLGATVNAMCCCLALPAAWALAFKANLGVHGFWVGVAMGAGLQLAIVLGILMPASLKFWAAGPASGSGGGAASNGKGAQQPAGKHWGWDWEQEALRMRSAALAPAT</sequence>
<dbReference type="GO" id="GO:0016020">
    <property type="term" value="C:membrane"/>
    <property type="evidence" value="ECO:0007669"/>
    <property type="project" value="InterPro"/>
</dbReference>
<accession>A0A7S0WWT4</accession>
<keyword evidence="2" id="KW-1133">Transmembrane helix</keyword>
<dbReference type="PANTHER" id="PTHR11206">
    <property type="entry name" value="MULTIDRUG RESISTANCE PROTEIN"/>
    <property type="match status" value="1"/>
</dbReference>
<feature type="transmembrane region" description="Helical" evidence="2">
    <location>
        <begin position="33"/>
        <end position="51"/>
    </location>
</feature>
<feature type="transmembrane region" description="Helical" evidence="2">
    <location>
        <begin position="154"/>
        <end position="173"/>
    </location>
</feature>
<dbReference type="Pfam" id="PF01554">
    <property type="entry name" value="MatE"/>
    <property type="match status" value="1"/>
</dbReference>
<protein>
    <recommendedName>
        <fullName evidence="4">Protein DETOXIFICATION</fullName>
    </recommendedName>
</protein>
<evidence type="ECO:0000256" key="2">
    <source>
        <dbReference type="SAM" id="Phobius"/>
    </source>
</evidence>
<dbReference type="InterPro" id="IPR002528">
    <property type="entry name" value="MATE_fam"/>
</dbReference>
<proteinExistence type="inferred from homology"/>
<evidence type="ECO:0000313" key="3">
    <source>
        <dbReference type="EMBL" id="CAD8689082.1"/>
    </source>
</evidence>
<feature type="transmembrane region" description="Helical" evidence="2">
    <location>
        <begin position="124"/>
        <end position="142"/>
    </location>
</feature>
<dbReference type="EMBL" id="HBFB01025523">
    <property type="protein sequence ID" value="CAD8689082.1"/>
    <property type="molecule type" value="Transcribed_RNA"/>
</dbReference>
<evidence type="ECO:0000256" key="1">
    <source>
        <dbReference type="ARBA" id="ARBA00010199"/>
    </source>
</evidence>
<name>A0A7S0WWT4_9CHLO</name>
<reference evidence="3" key="1">
    <citation type="submission" date="2021-01" db="EMBL/GenBank/DDBJ databases">
        <authorList>
            <person name="Corre E."/>
            <person name="Pelletier E."/>
            <person name="Niang G."/>
            <person name="Scheremetjew M."/>
            <person name="Finn R."/>
            <person name="Kale V."/>
            <person name="Holt S."/>
            <person name="Cochrane G."/>
            <person name="Meng A."/>
            <person name="Brown T."/>
            <person name="Cohen L."/>
        </authorList>
    </citation>
    <scope>NUCLEOTIDE SEQUENCE</scope>
    <source>
        <strain evidence="3">SAG 11-49</strain>
    </source>
</reference>
<dbReference type="AlphaFoldDB" id="A0A7S0WWT4"/>
<feature type="transmembrane region" description="Helical" evidence="2">
    <location>
        <begin position="83"/>
        <end position="104"/>
    </location>
</feature>
<keyword evidence="2" id="KW-0812">Transmembrane</keyword>
<comment type="similarity">
    <text evidence="1">Belongs to the multi antimicrobial extrusion (MATE) (TC 2.A.66.1) family.</text>
</comment>
<keyword evidence="2" id="KW-0472">Membrane</keyword>
<dbReference type="GO" id="GO:0042910">
    <property type="term" value="F:xenobiotic transmembrane transporter activity"/>
    <property type="evidence" value="ECO:0007669"/>
    <property type="project" value="InterPro"/>
</dbReference>
<dbReference type="GO" id="GO:0015297">
    <property type="term" value="F:antiporter activity"/>
    <property type="evidence" value="ECO:0007669"/>
    <property type="project" value="InterPro"/>
</dbReference>
<organism evidence="3">
    <name type="scientific">Chlamydomonas leiostraca</name>
    <dbReference type="NCBI Taxonomy" id="1034604"/>
    <lineage>
        <taxon>Eukaryota</taxon>
        <taxon>Viridiplantae</taxon>
        <taxon>Chlorophyta</taxon>
        <taxon>core chlorophytes</taxon>
        <taxon>Chlorophyceae</taxon>
        <taxon>CS clade</taxon>
        <taxon>Chlamydomonadales</taxon>
        <taxon>Chlamydomonadaceae</taxon>
        <taxon>Chlamydomonas</taxon>
    </lineage>
</organism>